<feature type="non-terminal residue" evidence="1">
    <location>
        <position position="1"/>
    </location>
</feature>
<protein>
    <submittedName>
        <fullName evidence="1">Expressed protein</fullName>
    </submittedName>
</protein>
<sequence length="61" mass="7286">FCGQESPCDWYCFQKIPTPDSIGYTCILLKQKHIIIWSRRVKVHQIKKCKNENKCSRDIKE</sequence>
<name>F4P807_BATDJ</name>
<proteinExistence type="predicted"/>
<keyword evidence="2" id="KW-1185">Reference proteome</keyword>
<dbReference type="RefSeq" id="XP_006680808.1">
    <property type="nucleotide sequence ID" value="XM_006680745.1"/>
</dbReference>
<dbReference type="HOGENOM" id="CLU_2928850_0_0_1"/>
<dbReference type="EMBL" id="GL882888">
    <property type="protein sequence ID" value="EGF78481.1"/>
    <property type="molecule type" value="Genomic_DNA"/>
</dbReference>
<organism evidence="1 2">
    <name type="scientific">Batrachochytrium dendrobatidis (strain JAM81 / FGSC 10211)</name>
    <name type="common">Frog chytrid fungus</name>
    <dbReference type="NCBI Taxonomy" id="684364"/>
    <lineage>
        <taxon>Eukaryota</taxon>
        <taxon>Fungi</taxon>
        <taxon>Fungi incertae sedis</taxon>
        <taxon>Chytridiomycota</taxon>
        <taxon>Chytridiomycota incertae sedis</taxon>
        <taxon>Chytridiomycetes</taxon>
        <taxon>Rhizophydiales</taxon>
        <taxon>Rhizophydiales incertae sedis</taxon>
        <taxon>Batrachochytrium</taxon>
    </lineage>
</organism>
<reference evidence="1 2" key="1">
    <citation type="submission" date="2009-12" db="EMBL/GenBank/DDBJ databases">
        <title>The draft genome of Batrachochytrium dendrobatidis.</title>
        <authorList>
            <consortium name="US DOE Joint Genome Institute (JGI-PGF)"/>
            <person name="Kuo A."/>
            <person name="Salamov A."/>
            <person name="Schmutz J."/>
            <person name="Lucas S."/>
            <person name="Pitluck S."/>
            <person name="Rosenblum E."/>
            <person name="Stajich J."/>
            <person name="Eisen M."/>
            <person name="Grigoriev I.V."/>
        </authorList>
    </citation>
    <scope>NUCLEOTIDE SEQUENCE [LARGE SCALE GENOMIC DNA]</scope>
    <source>
        <strain evidence="2">JAM81 / FGSC 10211</strain>
    </source>
</reference>
<dbReference type="Proteomes" id="UP000007241">
    <property type="component" value="Unassembled WGS sequence"/>
</dbReference>
<evidence type="ECO:0000313" key="1">
    <source>
        <dbReference type="EMBL" id="EGF78481.1"/>
    </source>
</evidence>
<gene>
    <name evidence="1" type="ORF">BATDEDRAFT_37245</name>
</gene>
<dbReference type="InParanoid" id="F4P807"/>
<dbReference type="AlphaFoldDB" id="F4P807"/>
<dbReference type="GeneID" id="18241343"/>
<evidence type="ECO:0000313" key="2">
    <source>
        <dbReference type="Proteomes" id="UP000007241"/>
    </source>
</evidence>
<accession>F4P807</accession>